<comment type="function">
    <text evidence="6 8">DNA-dependent RNA polymerase catalyzes the transcription of DNA into RNA using the four ribonucleoside triphosphates as substrates.</text>
</comment>
<dbReference type="InterPro" id="IPR007642">
    <property type="entry name" value="RNA_pol_Rpb2_2"/>
</dbReference>
<keyword evidence="4 6" id="KW-0804">Transcription</keyword>
<dbReference type="Gene3D" id="3.90.1110.10">
    <property type="entry name" value="RNA polymerase Rpb2, domain 2"/>
    <property type="match status" value="2"/>
</dbReference>
<dbReference type="HAMAP" id="MF_01321">
    <property type="entry name" value="RNApol_bact_RpoB"/>
    <property type="match status" value="1"/>
</dbReference>
<evidence type="ECO:0000313" key="17">
    <source>
        <dbReference type="Proteomes" id="UP000232222"/>
    </source>
</evidence>
<dbReference type="NCBIfam" id="NF001616">
    <property type="entry name" value="PRK00405.1"/>
    <property type="match status" value="1"/>
</dbReference>
<dbReference type="CDD" id="cd00653">
    <property type="entry name" value="RNA_pol_B_RPB2"/>
    <property type="match status" value="1"/>
</dbReference>
<evidence type="ECO:0000256" key="1">
    <source>
        <dbReference type="ARBA" id="ARBA00022478"/>
    </source>
</evidence>
<organism evidence="16 17">
    <name type="scientific">Entomoplasma freundtii</name>
    <dbReference type="NCBI Taxonomy" id="74700"/>
    <lineage>
        <taxon>Bacteria</taxon>
        <taxon>Bacillati</taxon>
        <taxon>Mycoplasmatota</taxon>
        <taxon>Mollicutes</taxon>
        <taxon>Entomoplasmatales</taxon>
        <taxon>Entomoplasmataceae</taxon>
        <taxon>Entomoplasma</taxon>
    </lineage>
</organism>
<accession>A0A2K8NS53</accession>
<dbReference type="InterPro" id="IPR015712">
    <property type="entry name" value="DNA-dir_RNA_pol_su2"/>
</dbReference>
<feature type="domain" description="RNA polymerase Rpb2" evidence="11">
    <location>
        <begin position="1143"/>
        <end position="1217"/>
    </location>
</feature>
<dbReference type="NCBIfam" id="TIGR02013">
    <property type="entry name" value="rpoB"/>
    <property type="match status" value="1"/>
</dbReference>
<dbReference type="InterPro" id="IPR007120">
    <property type="entry name" value="DNA-dir_RNAP_su2_dom"/>
</dbReference>
<dbReference type="InterPro" id="IPR007645">
    <property type="entry name" value="RNA_pol_Rpb2_3"/>
</dbReference>
<dbReference type="Pfam" id="PF00562">
    <property type="entry name" value="RNA_pol_Rpb2_6"/>
    <property type="match status" value="1"/>
</dbReference>
<dbReference type="Pfam" id="PF04561">
    <property type="entry name" value="RNA_pol_Rpb2_2"/>
    <property type="match status" value="2"/>
</dbReference>
<gene>
    <name evidence="6 16" type="primary">rpoB</name>
    <name evidence="16" type="ORF">EFREU_v1c06620</name>
</gene>
<dbReference type="Gene3D" id="3.90.1800.10">
    <property type="entry name" value="RNA polymerase alpha subunit dimerisation domain"/>
    <property type="match status" value="1"/>
</dbReference>
<dbReference type="InterPro" id="IPR007121">
    <property type="entry name" value="RNA_pol_bsu_CS"/>
</dbReference>
<dbReference type="InterPro" id="IPR019462">
    <property type="entry name" value="DNA-dir_RNA_pol_bsu_external_1"/>
</dbReference>
<dbReference type="GO" id="GO:0032549">
    <property type="term" value="F:ribonucleoside binding"/>
    <property type="evidence" value="ECO:0007669"/>
    <property type="project" value="InterPro"/>
</dbReference>
<dbReference type="Gene3D" id="2.40.50.150">
    <property type="match status" value="1"/>
</dbReference>
<evidence type="ECO:0000313" key="16">
    <source>
        <dbReference type="EMBL" id="ATZ16682.1"/>
    </source>
</evidence>
<dbReference type="Pfam" id="PF04560">
    <property type="entry name" value="RNA_pol_Rpb2_7"/>
    <property type="match status" value="1"/>
</dbReference>
<evidence type="ECO:0000256" key="4">
    <source>
        <dbReference type="ARBA" id="ARBA00023163"/>
    </source>
</evidence>
<evidence type="ECO:0000256" key="9">
    <source>
        <dbReference type="SAM" id="MobiDB-lite"/>
    </source>
</evidence>
<evidence type="ECO:0000256" key="8">
    <source>
        <dbReference type="RuleBase" id="RU363031"/>
    </source>
</evidence>
<evidence type="ECO:0000259" key="14">
    <source>
        <dbReference type="Pfam" id="PF04565"/>
    </source>
</evidence>
<dbReference type="InterPro" id="IPR037034">
    <property type="entry name" value="RNA_pol_Rpb2_2_sf"/>
</dbReference>
<dbReference type="InterPro" id="IPR037033">
    <property type="entry name" value="DNA-dir_RNAP_su2_hyb_sf"/>
</dbReference>
<comment type="similarity">
    <text evidence="6 7">Belongs to the RNA polymerase beta chain family.</text>
</comment>
<dbReference type="SUPFAM" id="SSF64484">
    <property type="entry name" value="beta and beta-prime subunits of DNA dependent RNA-polymerase"/>
    <property type="match status" value="1"/>
</dbReference>
<evidence type="ECO:0000256" key="3">
    <source>
        <dbReference type="ARBA" id="ARBA00022695"/>
    </source>
</evidence>
<evidence type="ECO:0000259" key="15">
    <source>
        <dbReference type="Pfam" id="PF10385"/>
    </source>
</evidence>
<feature type="domain" description="RNA polymerase Rpb2" evidence="12">
    <location>
        <begin position="455"/>
        <end position="492"/>
    </location>
</feature>
<dbReference type="InterPro" id="IPR007644">
    <property type="entry name" value="RNA_pol_bsu_protrusion"/>
</dbReference>
<dbReference type="PROSITE" id="PS01166">
    <property type="entry name" value="RNA_POL_BETA"/>
    <property type="match status" value="1"/>
</dbReference>
<dbReference type="Gene3D" id="2.30.150.10">
    <property type="entry name" value="DNA-directed RNA polymerase, beta subunit, external 1 domain"/>
    <property type="match status" value="1"/>
</dbReference>
<dbReference type="Pfam" id="PF10385">
    <property type="entry name" value="RNA_pol_Rpb2_45"/>
    <property type="match status" value="1"/>
</dbReference>
<keyword evidence="1 6" id="KW-0240">DNA-directed RNA polymerase</keyword>
<feature type="domain" description="DNA-directed RNA polymerase subunit 2 hybrid-binding" evidence="10">
    <location>
        <begin position="757"/>
        <end position="1141"/>
    </location>
</feature>
<reference evidence="16 17" key="1">
    <citation type="submission" date="2017-11" db="EMBL/GenBank/DDBJ databases">
        <title>Genome sequence of Entomoplasma freundtii BARC 318 (ATCC 51999).</title>
        <authorList>
            <person name="Lo W.-S."/>
            <person name="Gasparich G.E."/>
            <person name="Kuo C.-H."/>
        </authorList>
    </citation>
    <scope>NUCLEOTIDE SEQUENCE [LARGE SCALE GENOMIC DNA]</scope>
    <source>
        <strain evidence="16 17">BARC 318</strain>
    </source>
</reference>
<feature type="domain" description="RNA polymerase Rpb2" evidence="12">
    <location>
        <begin position="213"/>
        <end position="381"/>
    </location>
</feature>
<dbReference type="InterPro" id="IPR010243">
    <property type="entry name" value="RNA_pol_bsu_bac"/>
</dbReference>
<proteinExistence type="inferred from homology"/>
<keyword evidence="17" id="KW-1185">Reference proteome</keyword>
<feature type="domain" description="DNA-directed RNA polymerase beta subunit external 1" evidence="15">
    <location>
        <begin position="629"/>
        <end position="695"/>
    </location>
</feature>
<sequence length="1303" mass="145233">MSYKIKKVNRGVERRDYTKYSSKLPLPNLVEIQTNTFKWFQKEGIQEVFNEVFPILSNDGTAVLTLENWEFRQPRTSIATAKSESKIYEAPIYANLKLAVSSHEEIPKILNEVPFTDPKQLITEWLKERTENKGIVFKQSSGSSYFFELKVKGSTVPDSIQVDVLEDKDSMLLVNVAIYKTGEVFLGEFPLMTDAGTFIINGSQKVIVSQLVRSPGAYFNRELNRKNGEIIYSVDIIPSRGTWLEFETETKKLADNKGHSLFYVKIDKSRKCTATSLLTTLGLHKDAILNLFDQAPLLANTYQQDNWTGNWQADWDNQVQEIYKKIRQGETATAEGASKYIYGLLFDKRKYDLTKAGRFKLQQKLTVANRLLGQTLAEDIVDVDGKVLVAKNTEVTRENFSHIQEILSKNVMLETIEFDSAIPGPNQVQKVHIYADKDNHKKILTLIGVPYGLTEECLTVPDILATMSYEISLMNNVGEIDDIDHLGNRRVRTVGELLQNQFRIGMMRIEKNVKEKLATSNLYKIKPSTIINNKPLTAIIGEFFNLSQLSQFMDQINPLSELTNKRRLTALGPGGLSRDRAGLEVRDVHPSHYGRICPIETPEGPNIGLINNLACYAQVNEHGFITTPYRKVTNGVIDNNDIHYLTASEEGNYIISQSSIKQDDDGKILEKNVVARYKGEDMIADVKDVDYIDVSPKQIVSIATSGIPFLENDDANRALMGANMQRQAVPLLNPESPIVGTGIEFEAARDSGAAIVAEENALVKYVDSNLITTESKEGIKTYTLASFERSNNGTALVHRPIVKVGDKIEKGQIIADGPSMDKGELAIGQNVVVAFTTYNGYNFEDAIIMSERVVMEDRFTSIHIDEYSIERRNTKQGAEDITRDVPNISEAAKKYLDADGIVAPGTEVKVGDILVGKVTPKGQAQLSPEDKLLHAIFGEKSRNVKDNSLRVPNGGEGIVQSIKRFSREDGFDLPADVLEVIKIYIVQKRKIQEGDKMSGRHGNKGVISRILPIEDMPHLEDGTPVDIMLNPQGVPSRMNIGQILEIHLGMAAKKLGVKVATPVFEGLNDKELNEIMTEAGMTNYGKVKLIDGQTGDVMDKPIAVGVMYMLKLSHMVDDKLHARNVGPYSLITQQPLGGKAQNGGQRFGEMEVWALEAYGAAHTLREILTIKSDDIKGRTKTYEAIVRSKEIPEPGIPESFNVLTKEIMGLGFDMYMEDDAGQKMAIKAYDDEESLDTNKNKLAYEDLQLGTTDEIINNLDADQGHKVDTTPLQIDGFGDDAESNDLYEDETNLSGEKEIEDGI</sequence>
<dbReference type="GO" id="GO:0003899">
    <property type="term" value="F:DNA-directed RNA polymerase activity"/>
    <property type="evidence" value="ECO:0007669"/>
    <property type="project" value="UniProtKB-UniRule"/>
</dbReference>
<dbReference type="InterPro" id="IPR042107">
    <property type="entry name" value="DNA-dir_RNA_pol_bsu_ext_1_sf"/>
</dbReference>
<keyword evidence="3 6" id="KW-0548">Nucleotidyltransferase</keyword>
<dbReference type="Pfam" id="PF04563">
    <property type="entry name" value="RNA_pol_Rpb2_1"/>
    <property type="match status" value="1"/>
</dbReference>
<dbReference type="EC" id="2.7.7.6" evidence="6 8"/>
<dbReference type="Gene3D" id="2.40.270.10">
    <property type="entry name" value="DNA-directed RNA polymerase, subunit 2, domain 6"/>
    <property type="match status" value="2"/>
</dbReference>
<dbReference type="GO" id="GO:0000428">
    <property type="term" value="C:DNA-directed RNA polymerase complex"/>
    <property type="evidence" value="ECO:0007669"/>
    <property type="project" value="UniProtKB-KW"/>
</dbReference>
<evidence type="ECO:0000256" key="2">
    <source>
        <dbReference type="ARBA" id="ARBA00022679"/>
    </source>
</evidence>
<protein>
    <recommendedName>
        <fullName evidence="6 8">DNA-directed RNA polymerase subunit beta</fullName>
        <shortName evidence="6">RNAP subunit beta</shortName>
        <ecNumber evidence="6 8">2.7.7.6</ecNumber>
    </recommendedName>
    <alternativeName>
        <fullName evidence="6">RNA polymerase subunit beta</fullName>
    </alternativeName>
    <alternativeName>
        <fullName evidence="6">Transcriptase subunit beta</fullName>
    </alternativeName>
</protein>
<dbReference type="KEGG" id="efr:EFREU_v1c06620"/>
<keyword evidence="2 6" id="KW-0808">Transferase</keyword>
<evidence type="ECO:0000256" key="7">
    <source>
        <dbReference type="RuleBase" id="RU000434"/>
    </source>
</evidence>
<dbReference type="PANTHER" id="PTHR20856">
    <property type="entry name" value="DNA-DIRECTED RNA POLYMERASE I SUBUNIT 2"/>
    <property type="match status" value="1"/>
</dbReference>
<feature type="region of interest" description="Disordered" evidence="9">
    <location>
        <begin position="1276"/>
        <end position="1303"/>
    </location>
</feature>
<evidence type="ECO:0000256" key="6">
    <source>
        <dbReference type="HAMAP-Rule" id="MF_01321"/>
    </source>
</evidence>
<comment type="catalytic activity">
    <reaction evidence="5 6 8">
        <text>RNA(n) + a ribonucleoside 5'-triphosphate = RNA(n+1) + diphosphate</text>
        <dbReference type="Rhea" id="RHEA:21248"/>
        <dbReference type="Rhea" id="RHEA-COMP:14527"/>
        <dbReference type="Rhea" id="RHEA-COMP:17342"/>
        <dbReference type="ChEBI" id="CHEBI:33019"/>
        <dbReference type="ChEBI" id="CHEBI:61557"/>
        <dbReference type="ChEBI" id="CHEBI:140395"/>
        <dbReference type="EC" id="2.7.7.6"/>
    </reaction>
</comment>
<dbReference type="InterPro" id="IPR007641">
    <property type="entry name" value="RNA_pol_Rpb2_7"/>
</dbReference>
<dbReference type="EMBL" id="CP024962">
    <property type="protein sequence ID" value="ATZ16682.1"/>
    <property type="molecule type" value="Genomic_DNA"/>
</dbReference>
<feature type="compositionally biased region" description="Acidic residues" evidence="9">
    <location>
        <begin position="1277"/>
        <end position="1291"/>
    </location>
</feature>
<dbReference type="InterPro" id="IPR014724">
    <property type="entry name" value="RNA_pol_RPB2_OB-fold"/>
</dbReference>
<comment type="subunit">
    <text evidence="6 8">The RNAP catalytic core consists of 2 alpha, 1 beta, 1 beta' and 1 omega subunit. When a sigma factor is associated with the core the holoenzyme is formed, which can initiate transcription.</text>
</comment>
<dbReference type="Pfam" id="PF04565">
    <property type="entry name" value="RNA_pol_Rpb2_3"/>
    <property type="match status" value="1"/>
</dbReference>
<dbReference type="Gene3D" id="2.40.50.100">
    <property type="match status" value="1"/>
</dbReference>
<dbReference type="GO" id="GO:0006351">
    <property type="term" value="P:DNA-templated transcription"/>
    <property type="evidence" value="ECO:0007669"/>
    <property type="project" value="UniProtKB-UniRule"/>
</dbReference>
<feature type="domain" description="RNA polymerase beta subunit protrusion" evidence="13">
    <location>
        <begin position="195"/>
        <end position="537"/>
    </location>
</feature>
<evidence type="ECO:0000256" key="5">
    <source>
        <dbReference type="ARBA" id="ARBA00048552"/>
    </source>
</evidence>
<evidence type="ECO:0000259" key="13">
    <source>
        <dbReference type="Pfam" id="PF04563"/>
    </source>
</evidence>
<name>A0A2K8NS53_9MOLU</name>
<dbReference type="Proteomes" id="UP000232222">
    <property type="component" value="Chromosome"/>
</dbReference>
<dbReference type="RefSeq" id="WP_100609761.1">
    <property type="nucleotide sequence ID" value="NZ_CP024962.1"/>
</dbReference>
<evidence type="ECO:0000259" key="12">
    <source>
        <dbReference type="Pfam" id="PF04561"/>
    </source>
</evidence>
<dbReference type="GO" id="GO:0003677">
    <property type="term" value="F:DNA binding"/>
    <property type="evidence" value="ECO:0007669"/>
    <property type="project" value="UniProtKB-UniRule"/>
</dbReference>
<evidence type="ECO:0000259" key="11">
    <source>
        <dbReference type="Pfam" id="PF04560"/>
    </source>
</evidence>
<dbReference type="OrthoDB" id="9803954at2"/>
<dbReference type="Gene3D" id="3.90.1100.10">
    <property type="match status" value="2"/>
</dbReference>
<evidence type="ECO:0000259" key="10">
    <source>
        <dbReference type="Pfam" id="PF00562"/>
    </source>
</evidence>
<feature type="domain" description="RNA polymerase Rpb2" evidence="14">
    <location>
        <begin position="551"/>
        <end position="619"/>
    </location>
</feature>